<dbReference type="Proteomes" id="UP000031518">
    <property type="component" value="Unassembled WGS sequence"/>
</dbReference>
<dbReference type="STRING" id="454194.PYK22_01012"/>
<dbReference type="EMBL" id="CBXV010000004">
    <property type="protein sequence ID" value="CDM65015.1"/>
    <property type="molecule type" value="Genomic_DNA"/>
</dbReference>
<proteinExistence type="predicted"/>
<organism evidence="2 3">
    <name type="scientific">Pyrinomonas methylaliphatogenes</name>
    <dbReference type="NCBI Taxonomy" id="454194"/>
    <lineage>
        <taxon>Bacteria</taxon>
        <taxon>Pseudomonadati</taxon>
        <taxon>Acidobacteriota</taxon>
        <taxon>Blastocatellia</taxon>
        <taxon>Blastocatellales</taxon>
        <taxon>Pyrinomonadaceae</taxon>
        <taxon>Pyrinomonas</taxon>
    </lineage>
</organism>
<reference evidence="2 3" key="2">
    <citation type="submission" date="2015-01" db="EMBL/GenBank/DDBJ databases">
        <title>Complete genome sequence of Pyrinomonas methylaliphatogenes type strain K22T.</title>
        <authorList>
            <person name="Lee K.C.Y."/>
            <person name="Power J.F."/>
            <person name="Dunfield P.F."/>
            <person name="Morgan X.C."/>
            <person name="Huttenhower C."/>
            <person name="Stott M.B."/>
        </authorList>
    </citation>
    <scope>NUCLEOTIDE SEQUENCE [LARGE SCALE GENOMIC DNA]</scope>
    <source>
        <strain evidence="2 3">K22</strain>
    </source>
</reference>
<evidence type="ECO:0000313" key="2">
    <source>
        <dbReference type="EMBL" id="CDM65015.1"/>
    </source>
</evidence>
<protein>
    <submittedName>
        <fullName evidence="2">PA-IL-like protein</fullName>
    </submittedName>
</protein>
<name>A0A0B6WXW6_9BACT</name>
<accession>A0A0B6WXW6</accession>
<dbReference type="Gene3D" id="2.60.120.430">
    <property type="entry name" value="Galactose-binding lectin"/>
    <property type="match status" value="1"/>
</dbReference>
<feature type="region of interest" description="Disordered" evidence="1">
    <location>
        <begin position="74"/>
        <end position="115"/>
    </location>
</feature>
<keyword evidence="3" id="KW-1185">Reference proteome</keyword>
<evidence type="ECO:0000256" key="1">
    <source>
        <dbReference type="SAM" id="MobiDB-lite"/>
    </source>
</evidence>
<gene>
    <name evidence="2" type="ORF">PYK22_01012</name>
</gene>
<feature type="compositionally biased region" description="Polar residues" evidence="1">
    <location>
        <begin position="101"/>
        <end position="115"/>
    </location>
</feature>
<sequence length="245" mass="26257">MDRRQMFIPAIVIALVAASMTFADTIRLKDGTVIRGQVIGFRDQQFTVLVGAGARGRASRMMLYVEDVESIEFDSVNPPNTAGDAPPPATQPSTPPANAPRQTASNPAPSSTTQASNNWVRINVRVLADNTANGWTNTGLVVRRGQLLRISATGQVSLGNGVYSTPAGLPTLPDPNKLIRDEPTGALIAVIGDDNDDFIFIGRQREFRAQRDGVLFLGINEGNLNDNSGFFNAVVEAEVPSAQPR</sequence>
<evidence type="ECO:0000313" key="3">
    <source>
        <dbReference type="Proteomes" id="UP000031518"/>
    </source>
</evidence>
<reference evidence="2 3" key="1">
    <citation type="submission" date="2013-12" db="EMBL/GenBank/DDBJ databases">
        <authorList>
            <person name="Stott M."/>
        </authorList>
    </citation>
    <scope>NUCLEOTIDE SEQUENCE [LARGE SCALE GENOMIC DNA]</scope>
    <source>
        <strain evidence="2 3">K22</strain>
    </source>
</reference>
<feature type="compositionally biased region" description="Pro residues" evidence="1">
    <location>
        <begin position="85"/>
        <end position="98"/>
    </location>
</feature>
<dbReference type="OrthoDB" id="118689at2"/>
<dbReference type="AlphaFoldDB" id="A0A0B6WXW6"/>
<dbReference type="RefSeq" id="WP_157770684.1">
    <property type="nucleotide sequence ID" value="NZ_CBXV010000004.1"/>
</dbReference>